<dbReference type="SUPFAM" id="SSF53098">
    <property type="entry name" value="Ribonuclease H-like"/>
    <property type="match status" value="1"/>
</dbReference>
<organism evidence="5 6">
    <name type="scientific">Brachybacterium equifaecis</name>
    <dbReference type="NCBI Taxonomy" id="2910770"/>
    <lineage>
        <taxon>Bacteria</taxon>
        <taxon>Bacillati</taxon>
        <taxon>Actinomycetota</taxon>
        <taxon>Actinomycetes</taxon>
        <taxon>Micrococcales</taxon>
        <taxon>Dermabacteraceae</taxon>
        <taxon>Brachybacterium</taxon>
    </lineage>
</organism>
<dbReference type="InterPro" id="IPR027417">
    <property type="entry name" value="P-loop_NTPase"/>
</dbReference>
<dbReference type="InterPro" id="IPR036420">
    <property type="entry name" value="BRCT_dom_sf"/>
</dbReference>
<dbReference type="SUPFAM" id="SSF52113">
    <property type="entry name" value="BRCT domain"/>
    <property type="match status" value="1"/>
</dbReference>
<keyword evidence="1" id="KW-0378">Hydrolase</keyword>
<dbReference type="SMART" id="SM00487">
    <property type="entry name" value="DEXDc"/>
    <property type="match status" value="1"/>
</dbReference>
<gene>
    <name evidence="5" type="ORF">Bequi_11760</name>
</gene>
<feature type="domain" description="Helicase C-terminal" evidence="4">
    <location>
        <begin position="709"/>
        <end position="873"/>
    </location>
</feature>
<dbReference type="Pfam" id="PF00271">
    <property type="entry name" value="Helicase_C"/>
    <property type="match status" value="1"/>
</dbReference>
<feature type="compositionally biased region" description="Low complexity" evidence="2">
    <location>
        <begin position="953"/>
        <end position="965"/>
    </location>
</feature>
<dbReference type="InterPro" id="IPR049730">
    <property type="entry name" value="SNF2/RAD54-like_C"/>
</dbReference>
<evidence type="ECO:0000313" key="5">
    <source>
        <dbReference type="EMBL" id="MCL6424046.1"/>
    </source>
</evidence>
<dbReference type="InterPro" id="IPR013520">
    <property type="entry name" value="Ribonucl_H"/>
</dbReference>
<dbReference type="Pfam" id="PF00929">
    <property type="entry name" value="RNase_T"/>
    <property type="match status" value="1"/>
</dbReference>
<evidence type="ECO:0000259" key="3">
    <source>
        <dbReference type="PROSITE" id="PS51192"/>
    </source>
</evidence>
<dbReference type="Gene3D" id="3.30.420.10">
    <property type="entry name" value="Ribonuclease H-like superfamily/Ribonuclease H"/>
    <property type="match status" value="1"/>
</dbReference>
<dbReference type="CDD" id="cd17919">
    <property type="entry name" value="DEXHc_Snf"/>
    <property type="match status" value="1"/>
</dbReference>
<dbReference type="InterPro" id="IPR000330">
    <property type="entry name" value="SNF2_N"/>
</dbReference>
<dbReference type="Gene3D" id="3.40.50.300">
    <property type="entry name" value="P-loop containing nucleotide triphosphate hydrolases"/>
    <property type="match status" value="1"/>
</dbReference>
<dbReference type="Gene3D" id="3.40.50.10810">
    <property type="entry name" value="Tandem AAA-ATPase domain"/>
    <property type="match status" value="1"/>
</dbReference>
<feature type="compositionally biased region" description="Low complexity" evidence="2">
    <location>
        <begin position="919"/>
        <end position="945"/>
    </location>
</feature>
<keyword evidence="6" id="KW-1185">Reference proteome</keyword>
<dbReference type="SUPFAM" id="SSF52540">
    <property type="entry name" value="P-loop containing nucleoside triphosphate hydrolases"/>
    <property type="match status" value="2"/>
</dbReference>
<dbReference type="InterPro" id="IPR029024">
    <property type="entry name" value="TerB-like"/>
</dbReference>
<sequence>MEPDTDVAQQLIAQARTLHERIERVLSDRHAITQKAQRAAEALLPPGSPRSPSDFTWSFLTPEDESGVAALRRDQAQPSPTPESAVWMEAMRTSLPTAISDAEPKPRGFLDRILGGRPHAQVQAAALTFLQNEIATSQHPDAARALQLPFEVPVSRPASAAELCRTIEVASPTRTHAVVALSSELTLRIRSALITLLSAEVRTEDATAAADLAARAVLVADTQRALADIDMDHFRSQITGRFPTSALAGAGIRTVADILATGTHRLGTINGISNAMATTLIREAQGLQARAREQAQIDLTRLEDPAIQHLAALLHDVQRLELIHRDDAEDLHFAHELGAVPMPSASRTDPRDLFAPELGSSPSLIIAGSGGVARGAAQRLIDIADRIERNHRGEHLDETARARLSADPTQDLAENTALYVAQLSAMGFEKRIVTNTHGDLPEPLIRLIEDVDLDTTLLTLPSLRRYQQFAARFALLQKRVIIGDEMGLGKTVEALAAITHLHKQGQDRTLVICPASVLTNWMREIGSKTQLPAFRLHGPGRDEAVRQWQATGGVGITTFATLGALLRNGEFTTLHTVVVDEAHKIKNPAAQRTKAAQSQIGRAEHAILMTGTPLENRLEEFRTLLGYMNPDLARSAEGLLPAAFRRHIAPAYLRRNQEDVLRELPDLVEVEDWVEFSDVDRQHYESAVASGNFMGMRQAAMRGGLRSLKIEQLIDICEEAIQNDRKVLVFSYFRAALDSLVGLLPGPVFGPLTGSVSPEQRQMLVDEFSSQPGGAVLVSQIEAGGEGLNIQSASVVVICEPQIKPSLEVQAIARAYRMGQQRSVQVHRLLSVEGVDSRIVELLAQKTAVFDDYARESATKDGHGSAIQTDEISLQKTLVAEERKRLGLAGADPSPGDGAADQVSAEDSSTPIAVPPASAPTVESVSEASASAEPVEPSPAPSADAAPRHGRRAAVSSTSASSRGSGYTVIDLETTGLSPGRHHRVLELGVVQVSPTGEIEDEWSTLLNPGRDIPNSHIHGITASDVAAAPSFHEILPRLAAAADGRVLVAHNAPFDMRFLSAELTRAGRVPLEPLPSLCTMHWSGTFLEAPSRKLVDCCGAAGIDLRDAHSAGGDARATAALLRHYLGLLDGSPLPWQEILEDAQRFTWPALGVAGDGVALLHREQARSVAPAGWLERMTSSIPRAAGLNAESYLAVLERALLDGVLSHHEKEELVSLASELGLSRDQALELHASYLDALAEVVLADGVVTDEEREEMDRTAAALGLTDSDIDRALSRAESNRAQGITPGRESIRTAGITLEPGDRIVFTGSMQRDREQWEADARRLGLDPGGVTKKTKLVVAGDPDSLSGKAAKARTYGIPIVTEGAFARMLEGGILPGSSAVR</sequence>
<dbReference type="PROSITE" id="PS51194">
    <property type="entry name" value="HELICASE_CTER"/>
    <property type="match status" value="1"/>
</dbReference>
<dbReference type="Pfam" id="PF00176">
    <property type="entry name" value="SNF2-rel_dom"/>
    <property type="match status" value="1"/>
</dbReference>
<evidence type="ECO:0000256" key="1">
    <source>
        <dbReference type="ARBA" id="ARBA00022801"/>
    </source>
</evidence>
<dbReference type="PROSITE" id="PS51192">
    <property type="entry name" value="HELICASE_ATP_BIND_1"/>
    <property type="match status" value="1"/>
</dbReference>
<dbReference type="PANTHER" id="PTHR10799">
    <property type="entry name" value="SNF2/RAD54 HELICASE FAMILY"/>
    <property type="match status" value="1"/>
</dbReference>
<dbReference type="EMBL" id="JAKNCJ010000007">
    <property type="protein sequence ID" value="MCL6424046.1"/>
    <property type="molecule type" value="Genomic_DNA"/>
</dbReference>
<dbReference type="RefSeq" id="WP_249738124.1">
    <property type="nucleotide sequence ID" value="NZ_JAKNCJ010000007.1"/>
</dbReference>
<evidence type="ECO:0000313" key="6">
    <source>
        <dbReference type="Proteomes" id="UP001203761"/>
    </source>
</evidence>
<dbReference type="SMART" id="SM00479">
    <property type="entry name" value="EXOIII"/>
    <property type="match status" value="1"/>
</dbReference>
<dbReference type="CDD" id="cd18793">
    <property type="entry name" value="SF2_C_SNF"/>
    <property type="match status" value="1"/>
</dbReference>
<accession>A0ABT0R2C2</accession>
<name>A0ABT0R2C2_9MICO</name>
<dbReference type="CDD" id="cd06127">
    <property type="entry name" value="DEDDh"/>
    <property type="match status" value="1"/>
</dbReference>
<reference evidence="5" key="1">
    <citation type="submission" date="2022-02" db="EMBL/GenBank/DDBJ databases">
        <authorList>
            <person name="Lee M."/>
            <person name="Kim S.-J."/>
            <person name="Jung M.-Y."/>
        </authorList>
    </citation>
    <scope>NUCLEOTIDE SEQUENCE</scope>
    <source>
        <strain evidence="5">JHP9</strain>
    </source>
</reference>
<feature type="region of interest" description="Disordered" evidence="2">
    <location>
        <begin position="888"/>
        <end position="965"/>
    </location>
</feature>
<evidence type="ECO:0000259" key="4">
    <source>
        <dbReference type="PROSITE" id="PS51194"/>
    </source>
</evidence>
<dbReference type="Gene3D" id="3.40.50.10190">
    <property type="entry name" value="BRCT domain"/>
    <property type="match status" value="1"/>
</dbReference>
<dbReference type="SMART" id="SM00490">
    <property type="entry name" value="HELICc"/>
    <property type="match status" value="1"/>
</dbReference>
<proteinExistence type="predicted"/>
<feature type="compositionally biased region" description="Low complexity" evidence="2">
    <location>
        <begin position="888"/>
        <end position="901"/>
    </location>
</feature>
<dbReference type="InterPro" id="IPR014001">
    <property type="entry name" value="Helicase_ATP-bd"/>
</dbReference>
<dbReference type="Proteomes" id="UP001203761">
    <property type="component" value="Unassembled WGS sequence"/>
</dbReference>
<dbReference type="InterPro" id="IPR012337">
    <property type="entry name" value="RNaseH-like_sf"/>
</dbReference>
<evidence type="ECO:0000256" key="2">
    <source>
        <dbReference type="SAM" id="MobiDB-lite"/>
    </source>
</evidence>
<dbReference type="InterPro" id="IPR001650">
    <property type="entry name" value="Helicase_C-like"/>
</dbReference>
<protein>
    <submittedName>
        <fullName evidence="5">SNF2-related protein</fullName>
    </submittedName>
</protein>
<comment type="caution">
    <text evidence="5">The sequence shown here is derived from an EMBL/GenBank/DDBJ whole genome shotgun (WGS) entry which is preliminary data.</text>
</comment>
<dbReference type="InterPro" id="IPR038718">
    <property type="entry name" value="SNF2-like_sf"/>
</dbReference>
<dbReference type="InterPro" id="IPR036397">
    <property type="entry name" value="RNaseH_sf"/>
</dbReference>
<dbReference type="SUPFAM" id="SSF158682">
    <property type="entry name" value="TerB-like"/>
    <property type="match status" value="1"/>
</dbReference>
<feature type="domain" description="Helicase ATP-binding" evidence="3">
    <location>
        <begin position="471"/>
        <end position="631"/>
    </location>
</feature>